<protein>
    <recommendedName>
        <fullName evidence="7">NB-ARC domain-containing protein</fullName>
    </recommendedName>
</protein>
<dbReference type="Pfam" id="PF00931">
    <property type="entry name" value="NB-ARC"/>
    <property type="match status" value="1"/>
</dbReference>
<dbReference type="PRINTS" id="PR00364">
    <property type="entry name" value="DISEASERSIST"/>
</dbReference>
<evidence type="ECO:0000313" key="6">
    <source>
        <dbReference type="Proteomes" id="UP000077755"/>
    </source>
</evidence>
<evidence type="ECO:0008006" key="7">
    <source>
        <dbReference type="Google" id="ProtNLM"/>
    </source>
</evidence>
<keyword evidence="6" id="KW-1185">Reference proteome</keyword>
<dbReference type="SUPFAM" id="SSF52058">
    <property type="entry name" value="L domain-like"/>
    <property type="match status" value="1"/>
</dbReference>
<dbReference type="InterPro" id="IPR002182">
    <property type="entry name" value="NB-ARC"/>
</dbReference>
<dbReference type="AlphaFoldDB" id="A0AAF0WDS8"/>
<feature type="domain" description="Disease resistance protein Roq1-like winged-helix" evidence="4">
    <location>
        <begin position="233"/>
        <end position="301"/>
    </location>
</feature>
<dbReference type="PANTHER" id="PTHR11017">
    <property type="entry name" value="LEUCINE-RICH REPEAT-CONTAINING PROTEIN"/>
    <property type="match status" value="1"/>
</dbReference>
<evidence type="ECO:0000256" key="1">
    <source>
        <dbReference type="ARBA" id="ARBA00022614"/>
    </source>
</evidence>
<dbReference type="InterPro" id="IPR032675">
    <property type="entry name" value="LRR_dom_sf"/>
</dbReference>
<dbReference type="GO" id="GO:0006952">
    <property type="term" value="P:defense response"/>
    <property type="evidence" value="ECO:0007669"/>
    <property type="project" value="InterPro"/>
</dbReference>
<sequence>MGGLGKTTSAKKIGIYGMGGVGKTTLAKAFYNENYRRFQGSCFLENVRDVSRKEGLECLQQQLLNNVLKCQNINVYNVDQGIEFIRARICSMKVLIVIDDLDDPRQLEYLEGRFALGSIMIITTRNEDLLDSIEVEARYKVNELNDAESFQLFSLHAFGNNMISDTLMEISQEILQQAGGLPLALKVFGSDLLKQRQQGVTSVDELKRVSIDAVEEKLKISFDALKFVDPMLQDIFLDIACFFIGWDREDAVEIMDAYYSYVDHKIDILQKRCLLTINDRDKFVMHDLIRDIGREVIRKNSLGEPGDRSRLWESKDICDVLKKEKGTNAIEVIIHQRSYRKDSYVEASIAKETFKKVIIYQNSYHQDPFGEASFTTETFKRMSKLRFLHLDCVELTGSFEEKFENLRWLCWKWCPLEYLPSTFYPQKLVILELPHSKLRTMWEVNMVFKKLKTLNMWRSLDLTCTPDFTILPFLENLNLEGCESLEEVHVSIGSLATLVSLNLGGCVNLRSLPDSICNLGALKSLNIVDCSRLVELPLQLGNIGCMKELIAEGLNVSKIPDSIGQLTKLVELRLSCNKYLKTFPDTIDNLRSLKILDISYCNQLEILPYQLLKLTRLSELYARGASLAKQLPQKNFKTALYLKKLFLSDTFITNLPSVISQLPYLEVLSLKGCRRLSSIPELPTTLIELRAEDCTSMLQLPNLSNLKQLEMLELTGCSGLEEIQGLEELTSLRELPLGGCNSSLMAYTFTQHLFQIYSGFGHEVKIYARSAEFPDWISRSRDSGSTVTLDLQPDVSQNFLGMILCFKYCDDEGFYRLDYSVKTTTSNLKCSYDGLYAHYYNESWMVVVPRSVFTVTDADYSIELVANQDILGVHLLYKMEIPKIEHDSTKGQVQDEGSYPFKRLKHLISDN</sequence>
<dbReference type="InterPro" id="IPR027417">
    <property type="entry name" value="P-loop_NTPase"/>
</dbReference>
<keyword evidence="1" id="KW-0433">Leucine-rich repeat</keyword>
<name>A0AAF0WDS8_DAUCS</name>
<dbReference type="Gene3D" id="3.40.50.300">
    <property type="entry name" value="P-loop containing nucleotide triphosphate hydrolases"/>
    <property type="match status" value="1"/>
</dbReference>
<evidence type="ECO:0000259" key="4">
    <source>
        <dbReference type="Pfam" id="PF23282"/>
    </source>
</evidence>
<gene>
    <name evidence="5" type="ORF">DCAR_0207318</name>
</gene>
<dbReference type="PANTHER" id="PTHR11017:SF271">
    <property type="entry name" value="DISEASE RESISTANCE PROTEIN (TIR-NBS-LRR CLASS) FAMILY"/>
    <property type="match status" value="1"/>
</dbReference>
<dbReference type="InterPro" id="IPR058192">
    <property type="entry name" value="WHD_ROQ1-like"/>
</dbReference>
<evidence type="ECO:0000313" key="5">
    <source>
        <dbReference type="EMBL" id="WOG88085.1"/>
    </source>
</evidence>
<evidence type="ECO:0000259" key="3">
    <source>
        <dbReference type="Pfam" id="PF00931"/>
    </source>
</evidence>
<dbReference type="Gene3D" id="1.10.8.430">
    <property type="entry name" value="Helical domain of apoptotic protease-activating factors"/>
    <property type="match status" value="1"/>
</dbReference>
<dbReference type="EMBL" id="CP093344">
    <property type="protein sequence ID" value="WOG88085.1"/>
    <property type="molecule type" value="Genomic_DNA"/>
</dbReference>
<proteinExistence type="predicted"/>
<evidence type="ECO:0000256" key="2">
    <source>
        <dbReference type="ARBA" id="ARBA00022737"/>
    </source>
</evidence>
<dbReference type="SUPFAM" id="SSF52540">
    <property type="entry name" value="P-loop containing nucleoside triphosphate hydrolases"/>
    <property type="match status" value="1"/>
</dbReference>
<keyword evidence="2" id="KW-0677">Repeat</keyword>
<organism evidence="5 6">
    <name type="scientific">Daucus carota subsp. sativus</name>
    <name type="common">Carrot</name>
    <dbReference type="NCBI Taxonomy" id="79200"/>
    <lineage>
        <taxon>Eukaryota</taxon>
        <taxon>Viridiplantae</taxon>
        <taxon>Streptophyta</taxon>
        <taxon>Embryophyta</taxon>
        <taxon>Tracheophyta</taxon>
        <taxon>Spermatophyta</taxon>
        <taxon>Magnoliopsida</taxon>
        <taxon>eudicotyledons</taxon>
        <taxon>Gunneridae</taxon>
        <taxon>Pentapetalae</taxon>
        <taxon>asterids</taxon>
        <taxon>campanulids</taxon>
        <taxon>Apiales</taxon>
        <taxon>Apiaceae</taxon>
        <taxon>Apioideae</taxon>
        <taxon>Scandiceae</taxon>
        <taxon>Daucinae</taxon>
        <taxon>Daucus</taxon>
        <taxon>Daucus sect. Daucus</taxon>
    </lineage>
</organism>
<dbReference type="InterPro" id="IPR044974">
    <property type="entry name" value="Disease_R_plants"/>
</dbReference>
<dbReference type="Pfam" id="PF23282">
    <property type="entry name" value="WHD_ROQ1"/>
    <property type="match status" value="1"/>
</dbReference>
<dbReference type="InterPro" id="IPR042197">
    <property type="entry name" value="Apaf_helical"/>
</dbReference>
<dbReference type="Gene3D" id="3.80.10.10">
    <property type="entry name" value="Ribonuclease Inhibitor"/>
    <property type="match status" value="3"/>
</dbReference>
<feature type="domain" description="NB-ARC" evidence="3">
    <location>
        <begin position="6"/>
        <end position="161"/>
    </location>
</feature>
<dbReference type="GO" id="GO:0043531">
    <property type="term" value="F:ADP binding"/>
    <property type="evidence" value="ECO:0007669"/>
    <property type="project" value="InterPro"/>
</dbReference>
<reference evidence="5" key="2">
    <citation type="submission" date="2022-03" db="EMBL/GenBank/DDBJ databases">
        <title>Draft title - Genomic analysis of global carrot germplasm unveils the trajectory of domestication and the origin of high carotenoid orange carrot.</title>
        <authorList>
            <person name="Iorizzo M."/>
            <person name="Ellison S."/>
            <person name="Senalik D."/>
            <person name="Macko-Podgorni A."/>
            <person name="Grzebelus D."/>
            <person name="Bostan H."/>
            <person name="Rolling W."/>
            <person name="Curaba J."/>
            <person name="Simon P."/>
        </authorList>
    </citation>
    <scope>NUCLEOTIDE SEQUENCE</scope>
    <source>
        <tissue evidence="5">Leaf</tissue>
    </source>
</reference>
<dbReference type="Proteomes" id="UP000077755">
    <property type="component" value="Chromosome 2"/>
</dbReference>
<reference evidence="5" key="1">
    <citation type="journal article" date="2016" name="Nat. Genet.">
        <title>A high-quality carrot genome assembly provides new insights into carotenoid accumulation and asterid genome evolution.</title>
        <authorList>
            <person name="Iorizzo M."/>
            <person name="Ellison S."/>
            <person name="Senalik D."/>
            <person name="Zeng P."/>
            <person name="Satapoomin P."/>
            <person name="Huang J."/>
            <person name="Bowman M."/>
            <person name="Iovene M."/>
            <person name="Sanseverino W."/>
            <person name="Cavagnaro P."/>
            <person name="Yildiz M."/>
            <person name="Macko-Podgorni A."/>
            <person name="Moranska E."/>
            <person name="Grzebelus E."/>
            <person name="Grzebelus D."/>
            <person name="Ashrafi H."/>
            <person name="Zheng Z."/>
            <person name="Cheng S."/>
            <person name="Spooner D."/>
            <person name="Van Deynze A."/>
            <person name="Simon P."/>
        </authorList>
    </citation>
    <scope>NUCLEOTIDE SEQUENCE</scope>
    <source>
        <tissue evidence="5">Leaf</tissue>
    </source>
</reference>
<accession>A0AAF0WDS8</accession>